<dbReference type="PANTHER" id="PTHR10972:SF92">
    <property type="entry name" value="OXYSTEROL BINDING PROTEIN"/>
    <property type="match status" value="1"/>
</dbReference>
<feature type="region of interest" description="Disordered" evidence="3">
    <location>
        <begin position="304"/>
        <end position="332"/>
    </location>
</feature>
<protein>
    <recommendedName>
        <fullName evidence="6">Oxysterol-binding protein</fullName>
    </recommendedName>
</protein>
<dbReference type="Proteomes" id="UP001562354">
    <property type="component" value="Unassembled WGS sequence"/>
</dbReference>
<gene>
    <name evidence="4" type="ORF">AAFC00_003959</name>
</gene>
<evidence type="ECO:0000313" key="5">
    <source>
        <dbReference type="Proteomes" id="UP001562354"/>
    </source>
</evidence>
<dbReference type="PANTHER" id="PTHR10972">
    <property type="entry name" value="OXYSTEROL-BINDING PROTEIN-RELATED"/>
    <property type="match status" value="1"/>
</dbReference>
<evidence type="ECO:0000313" key="4">
    <source>
        <dbReference type="EMBL" id="KAL1305795.1"/>
    </source>
</evidence>
<dbReference type="Pfam" id="PF01237">
    <property type="entry name" value="Oxysterol_BP"/>
    <property type="match status" value="2"/>
</dbReference>
<dbReference type="PROSITE" id="PS01013">
    <property type="entry name" value="OSBP"/>
    <property type="match status" value="1"/>
</dbReference>
<dbReference type="Gene3D" id="3.30.70.3490">
    <property type="match status" value="1"/>
</dbReference>
<dbReference type="EMBL" id="JBFMKM010000005">
    <property type="protein sequence ID" value="KAL1305795.1"/>
    <property type="molecule type" value="Genomic_DNA"/>
</dbReference>
<name>A0ABR3PIB0_9PEZI</name>
<keyword evidence="5" id="KW-1185">Reference proteome</keyword>
<comment type="similarity">
    <text evidence="1 2">Belongs to the OSBP family.</text>
</comment>
<proteinExistence type="inferred from homology"/>
<dbReference type="SUPFAM" id="SSF144000">
    <property type="entry name" value="Oxysterol-binding protein-like"/>
    <property type="match status" value="1"/>
</dbReference>
<evidence type="ECO:0000256" key="3">
    <source>
        <dbReference type="SAM" id="MobiDB-lite"/>
    </source>
</evidence>
<dbReference type="InterPro" id="IPR018494">
    <property type="entry name" value="Oxysterol-bd_CS"/>
</dbReference>
<dbReference type="Gene3D" id="1.10.287.2720">
    <property type="match status" value="1"/>
</dbReference>
<accession>A0ABR3PIB0</accession>
<sequence length="394" mass="43898">MSETNRSALKEFLASIATIKGDLANITAPPFLLASQSTVEFPSYWAEHPSIFVAPASEPDPEKRALLVLKWFLAALKRQQYAGRDEKDGVKKPLNAFLGELFFADWTDEAGTTKLVSEQVSHHPPITACYLWNDDHGVRADGFACQSITFNGSVNIKQMGHAILHVVKYDEDYLIPLPNVKVQGLLTGSPYPELSGTYQIISSSGYVSEIDFSGKKLFGISGKKNIVRATLSGRRDAGKSKPLYTVEGTWNDKFTIRDEGSGKDIEVYDTSANPATPLRTADSTLQDAWESRKAWGQTIQSLNNGQMQAASDAKSKVEEGQREMRRQEAQQRNKWQPVFFRNDPQDERYSKLASLAETTPELDPQLGFWRFDLDKADAARKPFHGESRPDNTAS</sequence>
<evidence type="ECO:0000256" key="1">
    <source>
        <dbReference type="ARBA" id="ARBA00008842"/>
    </source>
</evidence>
<dbReference type="GeneID" id="95977659"/>
<evidence type="ECO:0008006" key="6">
    <source>
        <dbReference type="Google" id="ProtNLM"/>
    </source>
</evidence>
<comment type="caution">
    <text evidence="4">The sequence shown here is derived from an EMBL/GenBank/DDBJ whole genome shotgun (WGS) entry which is preliminary data.</text>
</comment>
<dbReference type="Gene3D" id="2.40.160.120">
    <property type="match status" value="1"/>
</dbReference>
<feature type="compositionally biased region" description="Basic and acidic residues" evidence="3">
    <location>
        <begin position="313"/>
        <end position="331"/>
    </location>
</feature>
<dbReference type="RefSeq" id="XP_069202068.1">
    <property type="nucleotide sequence ID" value="XM_069343515.1"/>
</dbReference>
<dbReference type="InterPro" id="IPR037239">
    <property type="entry name" value="OSBP_sf"/>
</dbReference>
<evidence type="ECO:0000256" key="2">
    <source>
        <dbReference type="RuleBase" id="RU003844"/>
    </source>
</evidence>
<reference evidence="4 5" key="1">
    <citation type="submission" date="2024-07" db="EMBL/GenBank/DDBJ databases">
        <title>Draft sequence of the Neodothiora populina.</title>
        <authorList>
            <person name="Drown D.D."/>
            <person name="Schuette U.S."/>
            <person name="Buechlein A.B."/>
            <person name="Rusch D.R."/>
            <person name="Winton L.W."/>
            <person name="Adams G.A."/>
        </authorList>
    </citation>
    <scope>NUCLEOTIDE SEQUENCE [LARGE SCALE GENOMIC DNA]</scope>
    <source>
        <strain evidence="4 5">CPC 39397</strain>
    </source>
</reference>
<organism evidence="4 5">
    <name type="scientific">Neodothiora populina</name>
    <dbReference type="NCBI Taxonomy" id="2781224"/>
    <lineage>
        <taxon>Eukaryota</taxon>
        <taxon>Fungi</taxon>
        <taxon>Dikarya</taxon>
        <taxon>Ascomycota</taxon>
        <taxon>Pezizomycotina</taxon>
        <taxon>Dothideomycetes</taxon>
        <taxon>Dothideomycetidae</taxon>
        <taxon>Dothideales</taxon>
        <taxon>Dothioraceae</taxon>
        <taxon>Neodothiora</taxon>
    </lineage>
</organism>
<dbReference type="InterPro" id="IPR000648">
    <property type="entry name" value="Oxysterol-bd"/>
</dbReference>